<dbReference type="EMBL" id="JACHJT010000001">
    <property type="protein sequence ID" value="MBB4933492.1"/>
    <property type="molecule type" value="Genomic_DNA"/>
</dbReference>
<keyword evidence="3" id="KW-1185">Reference proteome</keyword>
<evidence type="ECO:0000313" key="2">
    <source>
        <dbReference type="EMBL" id="MBB4933492.1"/>
    </source>
</evidence>
<protein>
    <submittedName>
        <fullName evidence="2">Pimeloyl-ACP methyl ester carboxylesterase</fullName>
    </submittedName>
</protein>
<evidence type="ECO:0000313" key="3">
    <source>
        <dbReference type="Proteomes" id="UP000523007"/>
    </source>
</evidence>
<dbReference type="AlphaFoldDB" id="A0A7W7W3W5"/>
<dbReference type="PANTHER" id="PTHR43798:SF33">
    <property type="entry name" value="HYDROLASE, PUTATIVE (AFU_ORTHOLOGUE AFUA_2G14860)-RELATED"/>
    <property type="match status" value="1"/>
</dbReference>
<dbReference type="SUPFAM" id="SSF53474">
    <property type="entry name" value="alpha/beta-Hydrolases"/>
    <property type="match status" value="1"/>
</dbReference>
<dbReference type="Gene3D" id="3.40.50.1820">
    <property type="entry name" value="alpha/beta hydrolase"/>
    <property type="match status" value="1"/>
</dbReference>
<sequence length="306" mass="33572">MMHHETNGLLAAPGAEAPLGHHYEVDGRRLLLHQSGTGGPSVVILPGAGFTGLDYLNLHERVSAFTSCVLYDRAGTGWSDRVALPRTAAEVVTELRGLLRAAGVPAPYVLVGHSLGGAYIHRFAQMFPEDVAGLLWLEGFHAAWNDHMPEELHLEAQSDLPELDEDMLAGMRDWVEGMYARWPDGIRELLIEERLRPDWVRVGARERSSMIELATELRTHAHAGLPDVPLIACSGTGLDPGQDVFLSEELIGRLNGGKQAMDRALADSVPRGEYRVLDGASHSTVHIDRTDDVVRAIHDLVERADR</sequence>
<comment type="caution">
    <text evidence="2">The sequence shown here is derived from an EMBL/GenBank/DDBJ whole genome shotgun (WGS) entry which is preliminary data.</text>
</comment>
<dbReference type="InterPro" id="IPR000073">
    <property type="entry name" value="AB_hydrolase_1"/>
</dbReference>
<accession>A0A7W7W3W5</accession>
<reference evidence="2 3" key="1">
    <citation type="submission" date="2020-08" db="EMBL/GenBank/DDBJ databases">
        <title>Sequencing the genomes of 1000 actinobacteria strains.</title>
        <authorList>
            <person name="Klenk H.-P."/>
        </authorList>
    </citation>
    <scope>NUCLEOTIDE SEQUENCE [LARGE SCALE GENOMIC DNA]</scope>
    <source>
        <strain evidence="2 3">DSM 102030</strain>
    </source>
</reference>
<dbReference type="InterPro" id="IPR050266">
    <property type="entry name" value="AB_hydrolase_sf"/>
</dbReference>
<feature type="domain" description="AB hydrolase-1" evidence="1">
    <location>
        <begin position="42"/>
        <end position="296"/>
    </location>
</feature>
<dbReference type="GO" id="GO:0003824">
    <property type="term" value="F:catalytic activity"/>
    <property type="evidence" value="ECO:0007669"/>
    <property type="project" value="UniProtKB-ARBA"/>
</dbReference>
<dbReference type="InterPro" id="IPR029058">
    <property type="entry name" value="AB_hydrolase_fold"/>
</dbReference>
<name>A0A7W7W3W5_9ACTN</name>
<gene>
    <name evidence="2" type="ORF">F4561_004312</name>
</gene>
<dbReference type="PANTHER" id="PTHR43798">
    <property type="entry name" value="MONOACYLGLYCEROL LIPASE"/>
    <property type="match status" value="1"/>
</dbReference>
<dbReference type="GO" id="GO:0016020">
    <property type="term" value="C:membrane"/>
    <property type="evidence" value="ECO:0007669"/>
    <property type="project" value="TreeGrafter"/>
</dbReference>
<dbReference type="Proteomes" id="UP000523007">
    <property type="component" value="Unassembled WGS sequence"/>
</dbReference>
<dbReference type="Pfam" id="PF12697">
    <property type="entry name" value="Abhydrolase_6"/>
    <property type="match status" value="1"/>
</dbReference>
<dbReference type="RefSeq" id="WP_221445569.1">
    <property type="nucleotide sequence ID" value="NZ_JACHJT010000001.1"/>
</dbReference>
<evidence type="ECO:0000259" key="1">
    <source>
        <dbReference type="Pfam" id="PF12697"/>
    </source>
</evidence>
<proteinExistence type="predicted"/>
<organism evidence="2 3">
    <name type="scientific">Lipingzhangella halophila</name>
    <dbReference type="NCBI Taxonomy" id="1783352"/>
    <lineage>
        <taxon>Bacteria</taxon>
        <taxon>Bacillati</taxon>
        <taxon>Actinomycetota</taxon>
        <taxon>Actinomycetes</taxon>
        <taxon>Streptosporangiales</taxon>
        <taxon>Nocardiopsidaceae</taxon>
        <taxon>Lipingzhangella</taxon>
    </lineage>
</organism>